<evidence type="ECO:0000256" key="3">
    <source>
        <dbReference type="ARBA" id="ARBA00023002"/>
    </source>
</evidence>
<proteinExistence type="inferred from homology"/>
<dbReference type="Pfam" id="PF13561">
    <property type="entry name" value="adh_short_C2"/>
    <property type="match status" value="1"/>
</dbReference>
<name>A0A1Y1ZXN5_9PLEO</name>
<dbReference type="OrthoDB" id="1669814at2759"/>
<evidence type="ECO:0000256" key="2">
    <source>
        <dbReference type="ARBA" id="ARBA00022857"/>
    </source>
</evidence>
<dbReference type="PANTHER" id="PTHR24321:SF8">
    <property type="entry name" value="ESTRADIOL 17-BETA-DEHYDROGENASE 8-RELATED"/>
    <property type="match status" value="1"/>
</dbReference>
<evidence type="ECO:0000313" key="4">
    <source>
        <dbReference type="EMBL" id="ORY15016.1"/>
    </source>
</evidence>
<dbReference type="InterPro" id="IPR002347">
    <property type="entry name" value="SDR_fam"/>
</dbReference>
<accession>A0A1Y1ZXN5</accession>
<sequence length="176" mass="18623">LDGAANMAGVTSRGARIKDLSEFTDEEWGFIMGVNLTGAFYAMRAQIKEMEAGGVVHVGTSIVNAGSIYGIEGKAKSSDYSATKHGVVGLSRIAAKEVGGKHIRVNCVAPGIINTPMVQNLSKPFLEGHERTLEQNQALHRMGDPTEIAKLNAFLLSEDSSFITGAVLTEDGGQVC</sequence>
<dbReference type="STRING" id="1231657.A0A1Y1ZXN5"/>
<feature type="non-terminal residue" evidence="4">
    <location>
        <position position="1"/>
    </location>
</feature>
<gene>
    <name evidence="4" type="ORF">BCR34DRAFT_478639</name>
</gene>
<dbReference type="InterPro" id="IPR020904">
    <property type="entry name" value="Sc_DH/Rdtase_CS"/>
</dbReference>
<keyword evidence="3" id="KW-0560">Oxidoreductase</keyword>
<dbReference type="PRINTS" id="PR00081">
    <property type="entry name" value="GDHRDH"/>
</dbReference>
<protein>
    <submittedName>
        <fullName evidence="4">Uncharacterized protein</fullName>
    </submittedName>
</protein>
<dbReference type="AlphaFoldDB" id="A0A1Y1ZXN5"/>
<dbReference type="PROSITE" id="PS00061">
    <property type="entry name" value="ADH_SHORT"/>
    <property type="match status" value="1"/>
</dbReference>
<dbReference type="Proteomes" id="UP000193144">
    <property type="component" value="Unassembled WGS sequence"/>
</dbReference>
<dbReference type="SUPFAM" id="SSF51735">
    <property type="entry name" value="NAD(P)-binding Rossmann-fold domains"/>
    <property type="match status" value="1"/>
</dbReference>
<dbReference type="GO" id="GO:0016491">
    <property type="term" value="F:oxidoreductase activity"/>
    <property type="evidence" value="ECO:0007669"/>
    <property type="project" value="UniProtKB-KW"/>
</dbReference>
<reference evidence="4 5" key="1">
    <citation type="submission" date="2016-07" db="EMBL/GenBank/DDBJ databases">
        <title>Pervasive Adenine N6-methylation of Active Genes in Fungi.</title>
        <authorList>
            <consortium name="DOE Joint Genome Institute"/>
            <person name="Mondo S.J."/>
            <person name="Dannebaum R.O."/>
            <person name="Kuo R.C."/>
            <person name="Labutti K."/>
            <person name="Haridas S."/>
            <person name="Kuo A."/>
            <person name="Salamov A."/>
            <person name="Ahrendt S.R."/>
            <person name="Lipzen A."/>
            <person name="Sullivan W."/>
            <person name="Andreopoulos W.B."/>
            <person name="Clum A."/>
            <person name="Lindquist E."/>
            <person name="Daum C."/>
            <person name="Ramamoorthy G.K."/>
            <person name="Gryganskyi A."/>
            <person name="Culley D."/>
            <person name="Magnuson J.K."/>
            <person name="James T.Y."/>
            <person name="O'Malley M.A."/>
            <person name="Stajich J.E."/>
            <person name="Spatafora J.W."/>
            <person name="Visel A."/>
            <person name="Grigoriev I.V."/>
        </authorList>
    </citation>
    <scope>NUCLEOTIDE SEQUENCE [LARGE SCALE GENOMIC DNA]</scope>
    <source>
        <strain evidence="4 5">CBS 115471</strain>
    </source>
</reference>
<dbReference type="Gene3D" id="3.40.50.720">
    <property type="entry name" value="NAD(P)-binding Rossmann-like Domain"/>
    <property type="match status" value="1"/>
</dbReference>
<dbReference type="InterPro" id="IPR036291">
    <property type="entry name" value="NAD(P)-bd_dom_sf"/>
</dbReference>
<evidence type="ECO:0000313" key="5">
    <source>
        <dbReference type="Proteomes" id="UP000193144"/>
    </source>
</evidence>
<organism evidence="4 5">
    <name type="scientific">Clohesyomyces aquaticus</name>
    <dbReference type="NCBI Taxonomy" id="1231657"/>
    <lineage>
        <taxon>Eukaryota</taxon>
        <taxon>Fungi</taxon>
        <taxon>Dikarya</taxon>
        <taxon>Ascomycota</taxon>
        <taxon>Pezizomycotina</taxon>
        <taxon>Dothideomycetes</taxon>
        <taxon>Pleosporomycetidae</taxon>
        <taxon>Pleosporales</taxon>
        <taxon>Lindgomycetaceae</taxon>
        <taxon>Clohesyomyces</taxon>
    </lineage>
</organism>
<keyword evidence="2" id="KW-0521">NADP</keyword>
<dbReference type="PANTHER" id="PTHR24321">
    <property type="entry name" value="DEHYDROGENASES, SHORT CHAIN"/>
    <property type="match status" value="1"/>
</dbReference>
<keyword evidence="5" id="KW-1185">Reference proteome</keyword>
<comment type="similarity">
    <text evidence="1">Belongs to the short-chain dehydrogenases/reductases (SDR) family.</text>
</comment>
<dbReference type="EMBL" id="MCFA01000028">
    <property type="protein sequence ID" value="ORY15016.1"/>
    <property type="molecule type" value="Genomic_DNA"/>
</dbReference>
<evidence type="ECO:0000256" key="1">
    <source>
        <dbReference type="ARBA" id="ARBA00006484"/>
    </source>
</evidence>
<comment type="caution">
    <text evidence="4">The sequence shown here is derived from an EMBL/GenBank/DDBJ whole genome shotgun (WGS) entry which is preliminary data.</text>
</comment>